<dbReference type="PANTHER" id="PTHR21621:SF0">
    <property type="entry name" value="BETA-CITRYLGLUTAMATE SYNTHASE B-RELATED"/>
    <property type="match status" value="1"/>
</dbReference>
<evidence type="ECO:0000256" key="4">
    <source>
        <dbReference type="ARBA" id="ARBA00022741"/>
    </source>
</evidence>
<dbReference type="Proteomes" id="UP000694888">
    <property type="component" value="Unplaced"/>
</dbReference>
<comment type="similarity">
    <text evidence="1">Belongs to the RimK family.</text>
</comment>
<dbReference type="RefSeq" id="XP_012936156.1">
    <property type="nucleotide sequence ID" value="XM_013080702.1"/>
</dbReference>
<dbReference type="GeneID" id="101855456"/>
<evidence type="ECO:0000256" key="5">
    <source>
        <dbReference type="ARBA" id="ARBA00022840"/>
    </source>
</evidence>
<evidence type="ECO:0000256" key="7">
    <source>
        <dbReference type="PROSITE-ProRule" id="PRU00409"/>
    </source>
</evidence>
<evidence type="ECO:0000313" key="10">
    <source>
        <dbReference type="RefSeq" id="XP_012936156.1"/>
    </source>
</evidence>
<gene>
    <name evidence="10" type="primary">LOC101855456</name>
</gene>
<dbReference type="InterPro" id="IPR013651">
    <property type="entry name" value="ATP-grasp_RimK-type"/>
</dbReference>
<keyword evidence="5 7" id="KW-0067">ATP-binding</keyword>
<evidence type="ECO:0000313" key="9">
    <source>
        <dbReference type="Proteomes" id="UP000694888"/>
    </source>
</evidence>
<evidence type="ECO:0000256" key="1">
    <source>
        <dbReference type="ARBA" id="ARBA00007854"/>
    </source>
</evidence>
<comment type="catalytic activity">
    <reaction evidence="6">
        <text>N-acetyl-L-aspartate + L-glutamate + ATP = N-acetyl-L-aspartyl-L-glutamate + ADP + phosphate + H(+)</text>
        <dbReference type="Rhea" id="RHEA:40035"/>
        <dbReference type="ChEBI" id="CHEBI:15378"/>
        <dbReference type="ChEBI" id="CHEBI:16953"/>
        <dbReference type="ChEBI" id="CHEBI:29985"/>
        <dbReference type="ChEBI" id="CHEBI:30616"/>
        <dbReference type="ChEBI" id="CHEBI:43474"/>
        <dbReference type="ChEBI" id="CHEBI:76931"/>
        <dbReference type="ChEBI" id="CHEBI:456216"/>
        <dbReference type="EC" id="6.3.2.41"/>
    </reaction>
</comment>
<reference evidence="10" key="1">
    <citation type="submission" date="2025-08" db="UniProtKB">
        <authorList>
            <consortium name="RefSeq"/>
        </authorList>
    </citation>
    <scope>IDENTIFICATION</scope>
</reference>
<dbReference type="SUPFAM" id="SSF56059">
    <property type="entry name" value="Glutathione synthetase ATP-binding domain-like"/>
    <property type="match status" value="1"/>
</dbReference>
<name>A0ABM0ZWV1_APLCA</name>
<sequence length="314" mass="34976">MGSTALSRQLWVVTCLVNSKGPSLDALTTCLSEFLKKAELTFRVVPVQSMVLGIERNGPCLYVDNILETNLPRLAFVFIPITGLFPTHMVHAVRHLETLGVRCVNTSQAMMVCRNKFHQMQILSKQGIPMPDTVTYATLTSHGLRDAVNAPHSVTFPVVLKNPNSSKGRGVMLLHTADTARDIRHSLKDKNVYLLQRYVQESHGRSVRVVVIGRTVHGIYRNLNRDCTRVQTYSAQGTMEIIEGDQDLKTRALQITELLGLDIAGLDFLEDASGERLFIEANANPSMKLKYPKVAEAIAEYCVDALKKMEVVEK</sequence>
<dbReference type="PANTHER" id="PTHR21621">
    <property type="entry name" value="RIBOSOMAL PROTEIN S6 MODIFICATION PROTEIN"/>
    <property type="match status" value="1"/>
</dbReference>
<dbReference type="InterPro" id="IPR013815">
    <property type="entry name" value="ATP_grasp_subdomain_1"/>
</dbReference>
<protein>
    <recommendedName>
        <fullName evidence="2">N-acetylaspartylglutamate synthase</fullName>
        <ecNumber evidence="2">6.3.2.41</ecNumber>
    </recommendedName>
</protein>
<dbReference type="InterPro" id="IPR011761">
    <property type="entry name" value="ATP-grasp"/>
</dbReference>
<evidence type="ECO:0000256" key="3">
    <source>
        <dbReference type="ARBA" id="ARBA00022723"/>
    </source>
</evidence>
<proteinExistence type="inferred from homology"/>
<dbReference type="PROSITE" id="PS50975">
    <property type="entry name" value="ATP_GRASP"/>
    <property type="match status" value="1"/>
</dbReference>
<keyword evidence="4 7" id="KW-0547">Nucleotide-binding</keyword>
<organism evidence="9 10">
    <name type="scientific">Aplysia californica</name>
    <name type="common">California sea hare</name>
    <dbReference type="NCBI Taxonomy" id="6500"/>
    <lineage>
        <taxon>Eukaryota</taxon>
        <taxon>Metazoa</taxon>
        <taxon>Spiralia</taxon>
        <taxon>Lophotrochozoa</taxon>
        <taxon>Mollusca</taxon>
        <taxon>Gastropoda</taxon>
        <taxon>Heterobranchia</taxon>
        <taxon>Euthyneura</taxon>
        <taxon>Tectipleura</taxon>
        <taxon>Aplysiida</taxon>
        <taxon>Aplysioidea</taxon>
        <taxon>Aplysiidae</taxon>
        <taxon>Aplysia</taxon>
    </lineage>
</organism>
<dbReference type="NCBIfam" id="TIGR00768">
    <property type="entry name" value="rimK_fam"/>
    <property type="match status" value="1"/>
</dbReference>
<dbReference type="Gene3D" id="3.30.1490.20">
    <property type="entry name" value="ATP-grasp fold, A domain"/>
    <property type="match status" value="1"/>
</dbReference>
<dbReference type="InterPro" id="IPR004666">
    <property type="entry name" value="Rp_bS6_RimK/Lys_biosynth_LsyX"/>
</dbReference>
<evidence type="ECO:0000259" key="8">
    <source>
        <dbReference type="PROSITE" id="PS50975"/>
    </source>
</evidence>
<dbReference type="EC" id="6.3.2.41" evidence="2"/>
<dbReference type="Pfam" id="PF08443">
    <property type="entry name" value="RimK"/>
    <property type="match status" value="1"/>
</dbReference>
<dbReference type="Gene3D" id="3.40.50.20">
    <property type="match status" value="1"/>
</dbReference>
<feature type="domain" description="ATP-grasp" evidence="8">
    <location>
        <begin position="120"/>
        <end position="307"/>
    </location>
</feature>
<accession>A0ABM0ZWV1</accession>
<evidence type="ECO:0000256" key="2">
    <source>
        <dbReference type="ARBA" id="ARBA00012938"/>
    </source>
</evidence>
<keyword evidence="3" id="KW-0479">Metal-binding</keyword>
<evidence type="ECO:0000256" key="6">
    <source>
        <dbReference type="ARBA" id="ARBA00049321"/>
    </source>
</evidence>
<dbReference type="Gene3D" id="3.30.470.20">
    <property type="entry name" value="ATP-grasp fold, B domain"/>
    <property type="match status" value="1"/>
</dbReference>
<keyword evidence="9" id="KW-1185">Reference proteome</keyword>